<evidence type="ECO:0000313" key="2">
    <source>
        <dbReference type="Proteomes" id="UP000501692"/>
    </source>
</evidence>
<protein>
    <submittedName>
        <fullName evidence="1">Uncharacterized protein</fullName>
    </submittedName>
</protein>
<dbReference type="AlphaFoldDB" id="A0A1C2NYY2"/>
<name>A0A1C2NYY2_ACIPI</name>
<dbReference type="RefSeq" id="WP_068528221.1">
    <property type="nucleotide sequence ID" value="NZ_CP049806.1"/>
</dbReference>
<reference evidence="1 2" key="1">
    <citation type="submission" date="2020-03" db="EMBL/GenBank/DDBJ databases">
        <authorList>
            <person name="Zhang L."/>
            <person name="Han X."/>
            <person name="Chen Y."/>
            <person name="Yu Y."/>
        </authorList>
    </citation>
    <scope>NUCLEOTIDE SEQUENCE [LARGE SCALE GENOMIC DNA]</scope>
    <source>
        <strain evidence="1 2">A1254</strain>
    </source>
</reference>
<proteinExistence type="predicted"/>
<gene>
    <name evidence="1" type="ORF">G8E09_16640</name>
</gene>
<dbReference type="EMBL" id="CP049806">
    <property type="protein sequence ID" value="QIT19201.1"/>
    <property type="molecule type" value="Genomic_DNA"/>
</dbReference>
<accession>A0A1C2NYY2</accession>
<evidence type="ECO:0000313" key="1">
    <source>
        <dbReference type="EMBL" id="QIT19201.1"/>
    </source>
</evidence>
<organism evidence="1 2">
    <name type="scientific">Acinetobacter pittii</name>
    <name type="common">Acinetobacter genomosp. 3</name>
    <dbReference type="NCBI Taxonomy" id="48296"/>
    <lineage>
        <taxon>Bacteria</taxon>
        <taxon>Pseudomonadati</taxon>
        <taxon>Pseudomonadota</taxon>
        <taxon>Gammaproteobacteria</taxon>
        <taxon>Moraxellales</taxon>
        <taxon>Moraxellaceae</taxon>
        <taxon>Acinetobacter</taxon>
        <taxon>Acinetobacter calcoaceticus/baumannii complex</taxon>
    </lineage>
</organism>
<dbReference type="Proteomes" id="UP000501692">
    <property type="component" value="Chromosome"/>
</dbReference>
<sequence>MSNHTYDQKNKEDFEANTLVLNNALRKIEGNKKLKATVAQLSEITGIHRNTITNRVWPIQKLKQIKEARKVEEISKKNQELLNKESMEDKLTRTQNEVVYWFNEYQDMKRFFEHSNNRFQEMRKARDYYKTLYETERKVLFEAEQEIERLKLKNISSEKLKN</sequence>